<evidence type="ECO:0000313" key="3">
    <source>
        <dbReference type="Proteomes" id="UP000187209"/>
    </source>
</evidence>
<dbReference type="EMBL" id="MPUH01000864">
    <property type="protein sequence ID" value="OMJ72904.1"/>
    <property type="molecule type" value="Genomic_DNA"/>
</dbReference>
<proteinExistence type="predicted"/>
<gene>
    <name evidence="2" type="ORF">SteCoe_28546</name>
</gene>
<dbReference type="OrthoDB" id="321970at2759"/>
<name>A0A1R2B7X8_9CILI</name>
<reference evidence="2 3" key="1">
    <citation type="submission" date="2016-11" db="EMBL/GenBank/DDBJ databases">
        <title>The macronuclear genome of Stentor coeruleus: a giant cell with tiny introns.</title>
        <authorList>
            <person name="Slabodnick M."/>
            <person name="Ruby J.G."/>
            <person name="Reiff S.B."/>
            <person name="Swart E.C."/>
            <person name="Gosai S."/>
            <person name="Prabakaran S."/>
            <person name="Witkowska E."/>
            <person name="Larue G.E."/>
            <person name="Fisher S."/>
            <person name="Freeman R.M."/>
            <person name="Gunawardena J."/>
            <person name="Chu W."/>
            <person name="Stover N.A."/>
            <person name="Gregory B.D."/>
            <person name="Nowacki M."/>
            <person name="Derisi J."/>
            <person name="Roy S.W."/>
            <person name="Marshall W.F."/>
            <person name="Sood P."/>
        </authorList>
    </citation>
    <scope>NUCLEOTIDE SEQUENCE [LARGE SCALE GENOMIC DNA]</scope>
    <source>
        <strain evidence="2">WM001</strain>
    </source>
</reference>
<sequence>MVVLFKKTKILVKEIFDVQAKISQKISEDAQQTGNSINFSIRSFKELTDMIQKNTNSLKTLTNLWESPDKIEELVSLKHNLARIKKIFTENINKTKRDIKKISTILIEYKDRCRSSFIEFLKTLDFDLRKALKPLVPNNILQEQLKYKPINPEANLQSTLTPAHTEEDKPGDTTVDKLNNHIQLLINTLEGVAKDLISMAQNAGLKYYEFVDPLVLYSEPPSPLAAPLPDYFSYDLIKCFEEEPAYEIIPLALNEHTKKRLLEKLKNIERGSDGSCNPDTARKISEKLQQLFNQNINEIDLLHLFKDEGLKGTERENIVFDIIHTERSKGNDVCLDDIISANENIGQNANFEVSHNDYSEMLKNIEGKDLTNHYEDREQFGSLQSSIDERFLKDQSRGYLLEKRPSEVISLIRAKSKRRLKDESKPSLKNIKFRASTPNKISARPNGKRSNTPGLKKKKKN</sequence>
<organism evidence="2 3">
    <name type="scientific">Stentor coeruleus</name>
    <dbReference type="NCBI Taxonomy" id="5963"/>
    <lineage>
        <taxon>Eukaryota</taxon>
        <taxon>Sar</taxon>
        <taxon>Alveolata</taxon>
        <taxon>Ciliophora</taxon>
        <taxon>Postciliodesmatophora</taxon>
        <taxon>Heterotrichea</taxon>
        <taxon>Heterotrichida</taxon>
        <taxon>Stentoridae</taxon>
        <taxon>Stentor</taxon>
    </lineage>
</organism>
<protein>
    <submittedName>
        <fullName evidence="2">Uncharacterized protein</fullName>
    </submittedName>
</protein>
<comment type="caution">
    <text evidence="2">The sequence shown here is derived from an EMBL/GenBank/DDBJ whole genome shotgun (WGS) entry which is preliminary data.</text>
</comment>
<accession>A0A1R2B7X8</accession>
<evidence type="ECO:0000313" key="2">
    <source>
        <dbReference type="EMBL" id="OMJ72904.1"/>
    </source>
</evidence>
<feature type="region of interest" description="Disordered" evidence="1">
    <location>
        <begin position="420"/>
        <end position="461"/>
    </location>
</feature>
<evidence type="ECO:0000256" key="1">
    <source>
        <dbReference type="SAM" id="MobiDB-lite"/>
    </source>
</evidence>
<keyword evidence="3" id="KW-1185">Reference proteome</keyword>
<dbReference type="AlphaFoldDB" id="A0A1R2B7X8"/>
<dbReference type="Proteomes" id="UP000187209">
    <property type="component" value="Unassembled WGS sequence"/>
</dbReference>